<dbReference type="SUPFAM" id="SSF57701">
    <property type="entry name" value="Zn2/Cys6 DNA-binding domain"/>
    <property type="match status" value="1"/>
</dbReference>
<dbReference type="AlphaFoldDB" id="G3AI90"/>
<feature type="compositionally biased region" description="Polar residues" evidence="1">
    <location>
        <begin position="105"/>
        <end position="116"/>
    </location>
</feature>
<protein>
    <recommendedName>
        <fullName evidence="2">Zn(2)-C6 fungal-type domain-containing protein</fullName>
    </recommendedName>
</protein>
<evidence type="ECO:0000313" key="3">
    <source>
        <dbReference type="EMBL" id="EGW33660.1"/>
    </source>
</evidence>
<dbReference type="RefSeq" id="XP_007373244.1">
    <property type="nucleotide sequence ID" value="XM_007373182.1"/>
</dbReference>
<dbReference type="CDD" id="cd00067">
    <property type="entry name" value="GAL4"/>
    <property type="match status" value="1"/>
</dbReference>
<dbReference type="GO" id="GO:0008270">
    <property type="term" value="F:zinc ion binding"/>
    <property type="evidence" value="ECO:0007669"/>
    <property type="project" value="InterPro"/>
</dbReference>
<sequence>MNKYLHEFQLQVNTKLSPTKAQTPILNVFKKKNFTKVDPDQSEPEPEFEFDNPTKSKISCIRCRKFKKRCSRDFPECTNCESSDELCKYIPRKVRSPTVLPIDSKTYTMKRNSPEPTGSPRKRHSLPNLSSVSIDKKIMPNDLNAILN</sequence>
<dbReference type="Pfam" id="PF00172">
    <property type="entry name" value="Zn_clus"/>
    <property type="match status" value="1"/>
</dbReference>
<dbReference type="OrthoDB" id="1470711at2759"/>
<dbReference type="InParanoid" id="G3AI90"/>
<dbReference type="Gene3D" id="4.10.240.10">
    <property type="entry name" value="Zn(2)-C6 fungal-type DNA-binding domain"/>
    <property type="match status" value="1"/>
</dbReference>
<name>G3AI90_SPAPN</name>
<feature type="region of interest" description="Disordered" evidence="1">
    <location>
        <begin position="103"/>
        <end position="130"/>
    </location>
</feature>
<feature type="domain" description="Zn(2)-C6 fungal-type" evidence="2">
    <location>
        <begin position="59"/>
        <end position="89"/>
    </location>
</feature>
<dbReference type="KEGG" id="spaa:SPAPADRAFT_133310"/>
<evidence type="ECO:0000313" key="4">
    <source>
        <dbReference type="Proteomes" id="UP000000709"/>
    </source>
</evidence>
<dbReference type="EMBL" id="GL996500">
    <property type="protein sequence ID" value="EGW33660.1"/>
    <property type="molecule type" value="Genomic_DNA"/>
</dbReference>
<proteinExistence type="predicted"/>
<dbReference type="SMART" id="SM00066">
    <property type="entry name" value="GAL4"/>
    <property type="match status" value="1"/>
</dbReference>
<dbReference type="PROSITE" id="PS00463">
    <property type="entry name" value="ZN2_CY6_FUNGAL_1"/>
    <property type="match status" value="1"/>
</dbReference>
<dbReference type="GeneID" id="18869738"/>
<dbReference type="GO" id="GO:0000981">
    <property type="term" value="F:DNA-binding transcription factor activity, RNA polymerase II-specific"/>
    <property type="evidence" value="ECO:0007669"/>
    <property type="project" value="InterPro"/>
</dbReference>
<accession>G3AI90</accession>
<organism evidence="4">
    <name type="scientific">Spathaspora passalidarum (strain NRRL Y-27907 / 11-Y1)</name>
    <dbReference type="NCBI Taxonomy" id="619300"/>
    <lineage>
        <taxon>Eukaryota</taxon>
        <taxon>Fungi</taxon>
        <taxon>Dikarya</taxon>
        <taxon>Ascomycota</taxon>
        <taxon>Saccharomycotina</taxon>
        <taxon>Pichiomycetes</taxon>
        <taxon>Debaryomycetaceae</taxon>
        <taxon>Spathaspora</taxon>
    </lineage>
</organism>
<reference evidence="3 4" key="1">
    <citation type="journal article" date="2011" name="Proc. Natl. Acad. Sci. U.S.A.">
        <title>Comparative genomics of xylose-fermenting fungi for enhanced biofuel production.</title>
        <authorList>
            <person name="Wohlbach D.J."/>
            <person name="Kuo A."/>
            <person name="Sato T.K."/>
            <person name="Potts K.M."/>
            <person name="Salamov A.A."/>
            <person name="LaButti K.M."/>
            <person name="Sun H."/>
            <person name="Clum A."/>
            <person name="Pangilinan J.L."/>
            <person name="Lindquist E.A."/>
            <person name="Lucas S."/>
            <person name="Lapidus A."/>
            <person name="Jin M."/>
            <person name="Gunawan C."/>
            <person name="Balan V."/>
            <person name="Dale B.E."/>
            <person name="Jeffries T.W."/>
            <person name="Zinkel R."/>
            <person name="Barry K.W."/>
            <person name="Grigoriev I.V."/>
            <person name="Gasch A.P."/>
        </authorList>
    </citation>
    <scope>NUCLEOTIDE SEQUENCE [LARGE SCALE GENOMIC DNA]</scope>
    <source>
        <strain evidence="4">NRRL Y-27907 / 11-Y1</strain>
    </source>
</reference>
<evidence type="ECO:0000256" key="1">
    <source>
        <dbReference type="SAM" id="MobiDB-lite"/>
    </source>
</evidence>
<dbReference type="HOGENOM" id="CLU_1759931_0_0_1"/>
<dbReference type="InterPro" id="IPR036864">
    <property type="entry name" value="Zn2-C6_fun-type_DNA-bd_sf"/>
</dbReference>
<evidence type="ECO:0000259" key="2">
    <source>
        <dbReference type="PROSITE" id="PS50048"/>
    </source>
</evidence>
<dbReference type="Proteomes" id="UP000000709">
    <property type="component" value="Unassembled WGS sequence"/>
</dbReference>
<keyword evidence="4" id="KW-1185">Reference proteome</keyword>
<dbReference type="InterPro" id="IPR001138">
    <property type="entry name" value="Zn2Cys6_DnaBD"/>
</dbReference>
<dbReference type="PROSITE" id="PS50048">
    <property type="entry name" value="ZN2_CY6_FUNGAL_2"/>
    <property type="match status" value="1"/>
</dbReference>
<gene>
    <name evidence="3" type="ORF">SPAPADRAFT_133310</name>
</gene>